<sequence length="210" mass="23341">MLLSVCPESMVGVATHPRHDDCFVTATTWKTILPSCRLGGCAPRSTLQSFPRWWPVQLILNPQAVCATRFGASGFSGPGSLWPEREFFVVSSLPRFEAVKIFIIERHFTRGIRCALNVSVTEKHRKCAPIPPYKIPRNNGVGVGWNRCALSAFVSRTALPHTGVACRRQEFHAYKGTGNLGAVGLVPHSILFSVLRRTKRDRLLRCTSLK</sequence>
<dbReference type="AlphaFoldDB" id="A0A450SUN6"/>
<reference evidence="1" key="1">
    <citation type="submission" date="2019-02" db="EMBL/GenBank/DDBJ databases">
        <authorList>
            <person name="Gruber-Vodicka R. H."/>
            <person name="Seah K. B. B."/>
        </authorList>
    </citation>
    <scope>NUCLEOTIDE SEQUENCE</scope>
    <source>
        <strain evidence="1">BECK_DK47</strain>
    </source>
</reference>
<evidence type="ECO:0000313" key="1">
    <source>
        <dbReference type="EMBL" id="VFJ57694.1"/>
    </source>
</evidence>
<accession>A0A450SUN6</accession>
<dbReference type="EMBL" id="CAADEX010000068">
    <property type="protein sequence ID" value="VFJ57694.1"/>
    <property type="molecule type" value="Genomic_DNA"/>
</dbReference>
<name>A0A450SUN6_9GAMM</name>
<proteinExistence type="predicted"/>
<organism evidence="1">
    <name type="scientific">Candidatus Kentrum sp. DK</name>
    <dbReference type="NCBI Taxonomy" id="2126562"/>
    <lineage>
        <taxon>Bacteria</taxon>
        <taxon>Pseudomonadati</taxon>
        <taxon>Pseudomonadota</taxon>
        <taxon>Gammaproteobacteria</taxon>
        <taxon>Candidatus Kentrum</taxon>
    </lineage>
</organism>
<gene>
    <name evidence="1" type="ORF">BECKDK2373B_GA0170837_10687</name>
</gene>
<protein>
    <submittedName>
        <fullName evidence="1">Uncharacterized protein</fullName>
    </submittedName>
</protein>